<dbReference type="OrthoDB" id="2445793at2759"/>
<dbReference type="Pfam" id="PF00078">
    <property type="entry name" value="RVT_1"/>
    <property type="match status" value="1"/>
</dbReference>
<dbReference type="EMBL" id="BLAL01000300">
    <property type="protein sequence ID" value="GET01540.1"/>
    <property type="molecule type" value="Genomic_DNA"/>
</dbReference>
<name>A0A2Z6RI03_9GLOM</name>
<dbReference type="EMBL" id="BEXD01003292">
    <property type="protein sequence ID" value="GBC00753.1"/>
    <property type="molecule type" value="Genomic_DNA"/>
</dbReference>
<organism evidence="2 4">
    <name type="scientific">Rhizophagus clarus</name>
    <dbReference type="NCBI Taxonomy" id="94130"/>
    <lineage>
        <taxon>Eukaryota</taxon>
        <taxon>Fungi</taxon>
        <taxon>Fungi incertae sedis</taxon>
        <taxon>Mucoromycota</taxon>
        <taxon>Glomeromycotina</taxon>
        <taxon>Glomeromycetes</taxon>
        <taxon>Glomerales</taxon>
        <taxon>Glomeraceae</taxon>
        <taxon>Rhizophagus</taxon>
    </lineage>
</organism>
<sequence length="431" mass="50608">MNRIKLPQQFTHLILDLFKDRTNQVITAYGKTTAYDVLTGIDQGEVISPVLWCIYYDPLLAEINQQKLGYTVSCNNIQHIPQLNSTVIEQYVPALAFMDDTQWITDKKDKLESILSIADSFYKLNDIQINKEKSELMMRTKIYKRHYSHIYNDKINIQFGRESISIKAKHPYEPTCILGVYFNIENDEQFLISKVKAEIDHLTNLMWKKKITDKYILYIFNRIIIPRVEYWSQVFILLPDLIHCLFVPFRRMFKNKLKFARTAPNAILDNSYIYGYHNPYENQLQAKITNFCIQLNDTGILGKITEICLKLLQQLLWCSRPLIEVIPFDIISRRMKNNYLLNMINLMKQNDFTLLVIDKGRFPIIAGGKNDFASIATFDFLSKHSTILRSRQIMFVEQIISGDKCHLLNWTDICNKHYFQSIPGRGNKEEK</sequence>
<evidence type="ECO:0000259" key="1">
    <source>
        <dbReference type="PROSITE" id="PS50878"/>
    </source>
</evidence>
<dbReference type="Proteomes" id="UP000247702">
    <property type="component" value="Unassembled WGS sequence"/>
</dbReference>
<dbReference type="InterPro" id="IPR000477">
    <property type="entry name" value="RT_dom"/>
</dbReference>
<proteinExistence type="predicted"/>
<reference evidence="3" key="2">
    <citation type="submission" date="2019-10" db="EMBL/GenBank/DDBJ databases">
        <title>Conservation and host-specific expression of non-tandemly repeated heterogenous ribosome RNA gene in arbuscular mycorrhizal fungi.</title>
        <authorList>
            <person name="Maeda T."/>
            <person name="Kobayashi Y."/>
            <person name="Nakagawa T."/>
            <person name="Ezawa T."/>
            <person name="Yamaguchi K."/>
            <person name="Bino T."/>
            <person name="Nishimoto Y."/>
            <person name="Shigenobu S."/>
            <person name="Kawaguchi M."/>
        </authorList>
    </citation>
    <scope>NUCLEOTIDE SEQUENCE</scope>
    <source>
        <strain evidence="3">HR1</strain>
    </source>
</reference>
<dbReference type="Proteomes" id="UP000615446">
    <property type="component" value="Unassembled WGS sequence"/>
</dbReference>
<reference evidence="2 4" key="1">
    <citation type="submission" date="2017-11" db="EMBL/GenBank/DDBJ databases">
        <title>The genome of Rhizophagus clarus HR1 reveals common genetic basis of auxotrophy among arbuscular mycorrhizal fungi.</title>
        <authorList>
            <person name="Kobayashi Y."/>
        </authorList>
    </citation>
    <scope>NUCLEOTIDE SEQUENCE [LARGE SCALE GENOMIC DNA]</scope>
    <source>
        <strain evidence="2 4">HR1</strain>
    </source>
</reference>
<evidence type="ECO:0000313" key="2">
    <source>
        <dbReference type="EMBL" id="GBC00753.1"/>
    </source>
</evidence>
<accession>A0A2Z6RI03</accession>
<evidence type="ECO:0000313" key="4">
    <source>
        <dbReference type="Proteomes" id="UP000247702"/>
    </source>
</evidence>
<dbReference type="PROSITE" id="PS50878">
    <property type="entry name" value="RT_POL"/>
    <property type="match status" value="1"/>
</dbReference>
<evidence type="ECO:0000313" key="3">
    <source>
        <dbReference type="EMBL" id="GET01540.1"/>
    </source>
</evidence>
<comment type="caution">
    <text evidence="2">The sequence shown here is derived from an EMBL/GenBank/DDBJ whole genome shotgun (WGS) entry which is preliminary data.</text>
</comment>
<feature type="domain" description="Reverse transcriptase" evidence="1">
    <location>
        <begin position="1"/>
        <end position="182"/>
    </location>
</feature>
<dbReference type="AlphaFoldDB" id="A0A2Z6RI03"/>
<gene>
    <name evidence="3" type="ORF">RCL2_002794600</name>
    <name evidence="2" type="ORF">RclHR1_39610001</name>
</gene>
<keyword evidence="4" id="KW-1185">Reference proteome</keyword>
<protein>
    <recommendedName>
        <fullName evidence="1">Reverse transcriptase domain-containing protein</fullName>
    </recommendedName>
</protein>